<sequence>MEILKQAEQKTYERTAELIENVGAIIKNVRQNGDEALKELSRKFDGIELDAIRIAPQQIKAAYDMVSPETVEYLKFAAKQIKFYAEKQMGCLKELEISSKVEGVTLGHRLVPVKACGAYVPGGRYPLPSTALMLSIPAKIAGVERIAAASPASKKYGTIHPAVLVAMDIGGVDEIYCVGGAQAVAALTYGTQTIPPVDMIVGPGNRFVTEAKRQVLGEVGIDSLAGPSEVLVIADGSTNPDYTAIDLLAQSEHDPNAKAILITTDRGYAKRVEEKITGFVEELPTGQTAYKSWQDNGTVILAEDETEMIALADEMAPEHLEIHTKDSVKLSKKLRNYGSLFIGEYTPVAFGDYCSGTNHTLPTMRTARYSNGVYVGTFIKTSFYQHITKEGCKNLSAACMHLAETEGLMAHRKSVGIRVKQED</sequence>
<evidence type="ECO:0000256" key="1">
    <source>
        <dbReference type="ARBA" id="ARBA00010178"/>
    </source>
</evidence>
<dbReference type="Pfam" id="PF00815">
    <property type="entry name" value="Histidinol_dh"/>
    <property type="match status" value="1"/>
</dbReference>
<feature type="active site" description="Proton acceptor" evidence="3">
    <location>
        <position position="319"/>
    </location>
</feature>
<feature type="binding site" evidence="3">
    <location>
        <position position="352"/>
    </location>
    <ligand>
        <name>substrate</name>
    </ligand>
</feature>
<gene>
    <name evidence="3" type="primary">hisD</name>
    <name evidence="6" type="ORF">J2S01_002046</name>
</gene>
<dbReference type="CDD" id="cd06572">
    <property type="entry name" value="Histidinol_dh"/>
    <property type="match status" value="1"/>
</dbReference>
<dbReference type="PIRSF" id="PIRSF000099">
    <property type="entry name" value="Histidinol_dh"/>
    <property type="match status" value="1"/>
</dbReference>
<dbReference type="Proteomes" id="UP001239167">
    <property type="component" value="Unassembled WGS sequence"/>
</dbReference>
<comment type="function">
    <text evidence="3">Catalyzes the sequential NAD-dependent oxidations of L-histidinol to L-histidinaldehyde and then to L-histidine.</text>
</comment>
<keyword evidence="7" id="KW-1185">Reference proteome</keyword>
<feature type="binding site" evidence="3">
    <location>
        <position position="182"/>
    </location>
    <ligand>
        <name>NAD(+)</name>
        <dbReference type="ChEBI" id="CHEBI:57540"/>
    </ligand>
</feature>
<comment type="cofactor">
    <cofactor evidence="3">
        <name>Zn(2+)</name>
        <dbReference type="ChEBI" id="CHEBI:29105"/>
    </cofactor>
    <text evidence="3">Binds 1 zinc ion per subunit.</text>
</comment>
<feature type="binding site" evidence="3">
    <location>
        <position position="119"/>
    </location>
    <ligand>
        <name>NAD(+)</name>
        <dbReference type="ChEBI" id="CHEBI:57540"/>
    </ligand>
</feature>
<organism evidence="6 7">
    <name type="scientific">Pectinatus haikarae</name>
    <dbReference type="NCBI Taxonomy" id="349096"/>
    <lineage>
        <taxon>Bacteria</taxon>
        <taxon>Bacillati</taxon>
        <taxon>Bacillota</taxon>
        <taxon>Negativicutes</taxon>
        <taxon>Selenomonadales</taxon>
        <taxon>Selenomonadaceae</taxon>
        <taxon>Pectinatus</taxon>
    </lineage>
</organism>
<feature type="active site" description="Proton acceptor" evidence="3">
    <location>
        <position position="318"/>
    </location>
</feature>
<dbReference type="SUPFAM" id="SSF53720">
    <property type="entry name" value="ALDH-like"/>
    <property type="match status" value="1"/>
</dbReference>
<protein>
    <recommendedName>
        <fullName evidence="3">Histidinol dehydrogenase</fullName>
        <shortName evidence="3">HDH</shortName>
        <ecNumber evidence="3">1.1.1.23</ecNumber>
    </recommendedName>
</protein>
<feature type="binding site" evidence="3">
    <location>
        <position position="205"/>
    </location>
    <ligand>
        <name>NAD(+)</name>
        <dbReference type="ChEBI" id="CHEBI:57540"/>
    </ligand>
</feature>
<keyword evidence="3" id="KW-0368">Histidine biosynthesis</keyword>
<feature type="binding site" evidence="3">
    <location>
        <position position="228"/>
    </location>
    <ligand>
        <name>substrate</name>
    </ligand>
</feature>
<keyword evidence="3" id="KW-0479">Metal-binding</keyword>
<feature type="binding site" evidence="3">
    <location>
        <position position="250"/>
    </location>
    <ligand>
        <name>Zn(2+)</name>
        <dbReference type="ChEBI" id="CHEBI:29105"/>
    </ligand>
</feature>
<dbReference type="EMBL" id="JAUSUE010000015">
    <property type="protein sequence ID" value="MDQ0204318.1"/>
    <property type="molecule type" value="Genomic_DNA"/>
</dbReference>
<feature type="binding site" evidence="3">
    <location>
        <position position="352"/>
    </location>
    <ligand>
        <name>Zn(2+)</name>
        <dbReference type="ChEBI" id="CHEBI:29105"/>
    </ligand>
</feature>
<dbReference type="InterPro" id="IPR016161">
    <property type="entry name" value="Ald_DH/histidinol_DH"/>
</dbReference>
<dbReference type="Gene3D" id="3.40.50.1980">
    <property type="entry name" value="Nitrogenase molybdenum iron protein domain"/>
    <property type="match status" value="2"/>
</dbReference>
<comment type="caution">
    <text evidence="6">The sequence shown here is derived from an EMBL/GenBank/DDBJ whole genome shotgun (WGS) entry which is preliminary data.</text>
</comment>
<keyword evidence="3" id="KW-0862">Zinc</keyword>
<feature type="binding site" evidence="3">
    <location>
        <position position="250"/>
    </location>
    <ligand>
        <name>substrate</name>
    </ligand>
</feature>
<feature type="binding site" evidence="3">
    <location>
        <position position="253"/>
    </location>
    <ligand>
        <name>substrate</name>
    </ligand>
</feature>
<dbReference type="Gene3D" id="1.20.5.1300">
    <property type="match status" value="1"/>
</dbReference>
<comment type="catalytic activity">
    <reaction evidence="3">
        <text>L-histidinol + 2 NAD(+) + H2O = L-histidine + 2 NADH + 3 H(+)</text>
        <dbReference type="Rhea" id="RHEA:20641"/>
        <dbReference type="ChEBI" id="CHEBI:15377"/>
        <dbReference type="ChEBI" id="CHEBI:15378"/>
        <dbReference type="ChEBI" id="CHEBI:57540"/>
        <dbReference type="ChEBI" id="CHEBI:57595"/>
        <dbReference type="ChEBI" id="CHEBI:57699"/>
        <dbReference type="ChEBI" id="CHEBI:57945"/>
        <dbReference type="EC" id="1.1.1.23"/>
    </reaction>
</comment>
<feature type="binding site" evidence="3">
    <location>
        <position position="411"/>
    </location>
    <ligand>
        <name>substrate</name>
    </ligand>
</feature>
<dbReference type="InterPro" id="IPR022695">
    <property type="entry name" value="Histidinol_DH_monofunct"/>
</dbReference>
<dbReference type="HAMAP" id="MF_01024">
    <property type="entry name" value="HisD"/>
    <property type="match status" value="1"/>
</dbReference>
<evidence type="ECO:0000256" key="3">
    <source>
        <dbReference type="HAMAP-Rule" id="MF_01024"/>
    </source>
</evidence>
<dbReference type="GO" id="GO:0004399">
    <property type="term" value="F:histidinol dehydrogenase activity"/>
    <property type="evidence" value="ECO:0007669"/>
    <property type="project" value="UniProtKB-EC"/>
</dbReference>
<keyword evidence="3" id="KW-0028">Amino-acid biosynthesis</keyword>
<keyword evidence="3" id="KW-0520">NAD</keyword>
<dbReference type="NCBIfam" id="TIGR00069">
    <property type="entry name" value="hisD"/>
    <property type="match status" value="1"/>
</dbReference>
<dbReference type="EC" id="1.1.1.23" evidence="3"/>
<evidence type="ECO:0000256" key="5">
    <source>
        <dbReference type="RuleBase" id="RU004175"/>
    </source>
</evidence>
<evidence type="ECO:0000313" key="6">
    <source>
        <dbReference type="EMBL" id="MDQ0204318.1"/>
    </source>
</evidence>
<name>A0ABT9Y907_9FIRM</name>
<proteinExistence type="inferred from homology"/>
<dbReference type="InterPro" id="IPR012131">
    <property type="entry name" value="Hstdl_DH"/>
</dbReference>
<feature type="binding site" evidence="3">
    <location>
        <position position="319"/>
    </location>
    <ligand>
        <name>substrate</name>
    </ligand>
</feature>
<evidence type="ECO:0000256" key="2">
    <source>
        <dbReference type="ARBA" id="ARBA00023002"/>
    </source>
</evidence>
<dbReference type="RefSeq" id="WP_307224592.1">
    <property type="nucleotide sequence ID" value="NZ_CP116940.1"/>
</dbReference>
<evidence type="ECO:0000313" key="7">
    <source>
        <dbReference type="Proteomes" id="UP001239167"/>
    </source>
</evidence>
<comment type="similarity">
    <text evidence="1 3 4 5">Belongs to the histidinol dehydrogenase family.</text>
</comment>
<feature type="binding site" evidence="3">
    <location>
        <position position="253"/>
    </location>
    <ligand>
        <name>Zn(2+)</name>
        <dbReference type="ChEBI" id="CHEBI:29105"/>
    </ligand>
</feature>
<accession>A0ABT9Y907</accession>
<dbReference type="PANTHER" id="PTHR21256:SF2">
    <property type="entry name" value="HISTIDINE BIOSYNTHESIS TRIFUNCTIONAL PROTEIN"/>
    <property type="match status" value="1"/>
</dbReference>
<feature type="binding site" evidence="3">
    <location>
        <position position="406"/>
    </location>
    <ligand>
        <name>substrate</name>
    </ligand>
</feature>
<feature type="binding site" evidence="3">
    <location>
        <position position="411"/>
    </location>
    <ligand>
        <name>Zn(2+)</name>
        <dbReference type="ChEBI" id="CHEBI:29105"/>
    </ligand>
</feature>
<comment type="pathway">
    <text evidence="3">Amino-acid biosynthesis; L-histidine biosynthesis; L-histidine from 5-phospho-alpha-D-ribose 1-diphosphate: step 9/9.</text>
</comment>
<dbReference type="PRINTS" id="PR00083">
    <property type="entry name" value="HOLDHDRGNASE"/>
</dbReference>
<reference evidence="6 7" key="1">
    <citation type="submission" date="2023-07" db="EMBL/GenBank/DDBJ databases">
        <title>Genomic Encyclopedia of Type Strains, Phase IV (KMG-IV): sequencing the most valuable type-strain genomes for metagenomic binning, comparative biology and taxonomic classification.</title>
        <authorList>
            <person name="Goeker M."/>
        </authorList>
    </citation>
    <scope>NUCLEOTIDE SEQUENCE [LARGE SCALE GENOMIC DNA]</scope>
    <source>
        <strain evidence="6 7">DSM 16980</strain>
    </source>
</reference>
<evidence type="ECO:0000256" key="4">
    <source>
        <dbReference type="PIRNR" id="PIRNR000099"/>
    </source>
</evidence>
<keyword evidence="2 3" id="KW-0560">Oxidoreductase</keyword>
<dbReference type="PANTHER" id="PTHR21256">
    <property type="entry name" value="HISTIDINOL DEHYDROGENASE HDH"/>
    <property type="match status" value="1"/>
</dbReference>